<dbReference type="InterPro" id="IPR012677">
    <property type="entry name" value="Nucleotide-bd_a/b_plait_sf"/>
</dbReference>
<evidence type="ECO:0000313" key="14">
    <source>
        <dbReference type="EMBL" id="MFC4428605.1"/>
    </source>
</evidence>
<feature type="domain" description="Helicase ATP-binding" evidence="11">
    <location>
        <begin position="52"/>
        <end position="229"/>
    </location>
</feature>
<evidence type="ECO:0000256" key="8">
    <source>
        <dbReference type="HAMAP-Rule" id="MF_00964"/>
    </source>
</evidence>
<evidence type="ECO:0000256" key="5">
    <source>
        <dbReference type="ARBA" id="ARBA00022840"/>
    </source>
</evidence>
<dbReference type="Pfam" id="PF25399">
    <property type="entry name" value="DeaD_dimer"/>
    <property type="match status" value="1"/>
</dbReference>
<dbReference type="Pfam" id="PF00271">
    <property type="entry name" value="Helicase_C"/>
    <property type="match status" value="1"/>
</dbReference>
<dbReference type="PROSITE" id="PS51194">
    <property type="entry name" value="HELICASE_CTER"/>
    <property type="match status" value="1"/>
</dbReference>
<feature type="compositionally biased region" description="Basic and acidic residues" evidence="10">
    <location>
        <begin position="467"/>
        <end position="483"/>
    </location>
</feature>
<evidence type="ECO:0000256" key="7">
    <source>
        <dbReference type="ARBA" id="ARBA00023016"/>
    </source>
</evidence>
<evidence type="ECO:0000259" key="13">
    <source>
        <dbReference type="PROSITE" id="PS51195"/>
    </source>
</evidence>
<comment type="function">
    <text evidence="8">DEAD-box RNA helicase involved in various cellular processes at low temperature, including ribosome biogenesis, mRNA degradation and translation initiation.</text>
</comment>
<feature type="region of interest" description="Disordered" evidence="10">
    <location>
        <begin position="454"/>
        <end position="495"/>
    </location>
</feature>
<dbReference type="InterPro" id="IPR057325">
    <property type="entry name" value="DeaD_dimer"/>
</dbReference>
<accession>A0ABV8XSY7</accession>
<feature type="compositionally biased region" description="Gly residues" evidence="10">
    <location>
        <begin position="585"/>
        <end position="606"/>
    </location>
</feature>
<proteinExistence type="inferred from homology"/>
<keyword evidence="4 8" id="KW-0347">Helicase</keyword>
<dbReference type="EMBL" id="JBHSEN010000001">
    <property type="protein sequence ID" value="MFC4428605.1"/>
    <property type="molecule type" value="Genomic_DNA"/>
</dbReference>
<keyword evidence="3 8" id="KW-0378">Hydrolase</keyword>
<dbReference type="SUPFAM" id="SSF52540">
    <property type="entry name" value="P-loop containing nucleoside triphosphate hydrolases"/>
    <property type="match status" value="1"/>
</dbReference>
<dbReference type="PROSITE" id="PS51195">
    <property type="entry name" value="Q_MOTIF"/>
    <property type="match status" value="1"/>
</dbReference>
<dbReference type="InterPro" id="IPR000629">
    <property type="entry name" value="RNA-helicase_DEAD-box_CS"/>
</dbReference>
<evidence type="ECO:0000256" key="6">
    <source>
        <dbReference type="ARBA" id="ARBA00022884"/>
    </source>
</evidence>
<dbReference type="EC" id="3.6.4.13" evidence="8"/>
<dbReference type="CDD" id="cd00268">
    <property type="entry name" value="DEADc"/>
    <property type="match status" value="1"/>
</dbReference>
<dbReference type="Gene3D" id="3.40.50.300">
    <property type="entry name" value="P-loop containing nucleotide triphosphate hydrolases"/>
    <property type="match status" value="2"/>
</dbReference>
<dbReference type="PANTHER" id="PTHR47963">
    <property type="entry name" value="DEAD-BOX ATP-DEPENDENT RNA HELICASE 47, MITOCHONDRIAL"/>
    <property type="match status" value="1"/>
</dbReference>
<dbReference type="Pfam" id="PF00270">
    <property type="entry name" value="DEAD"/>
    <property type="match status" value="1"/>
</dbReference>
<reference evidence="15" key="1">
    <citation type="journal article" date="2019" name="Int. J. Syst. Evol. Microbiol.">
        <title>The Global Catalogue of Microorganisms (GCM) 10K type strain sequencing project: providing services to taxonomists for standard genome sequencing and annotation.</title>
        <authorList>
            <consortium name="The Broad Institute Genomics Platform"/>
            <consortium name="The Broad Institute Genome Sequencing Center for Infectious Disease"/>
            <person name="Wu L."/>
            <person name="Ma J."/>
        </authorList>
    </citation>
    <scope>NUCLEOTIDE SEQUENCE [LARGE SCALE GENOMIC DNA]</scope>
    <source>
        <strain evidence="15">CGMCC 1.12125</strain>
    </source>
</reference>
<protein>
    <recommendedName>
        <fullName evidence="8">ATP-dependent RNA helicase DeaD</fullName>
        <ecNumber evidence="8">3.6.4.13</ecNumber>
    </recommendedName>
    <alternativeName>
        <fullName evidence="8">Cold-shock DEAD box protein A</fullName>
    </alternativeName>
</protein>
<organism evidence="14 15">
    <name type="scientific">Citricoccus alkalitolerans</name>
    <dbReference type="NCBI Taxonomy" id="246603"/>
    <lineage>
        <taxon>Bacteria</taxon>
        <taxon>Bacillati</taxon>
        <taxon>Actinomycetota</taxon>
        <taxon>Actinomycetes</taxon>
        <taxon>Micrococcales</taxon>
        <taxon>Micrococcaceae</taxon>
        <taxon>Citricoccus</taxon>
    </lineage>
</organism>
<feature type="compositionally biased region" description="Basic and acidic residues" evidence="10">
    <location>
        <begin position="610"/>
        <end position="620"/>
    </location>
</feature>
<dbReference type="PANTHER" id="PTHR47963:SF8">
    <property type="entry name" value="ATP-DEPENDENT RNA HELICASE DEAD"/>
    <property type="match status" value="1"/>
</dbReference>
<dbReference type="InterPro" id="IPR050547">
    <property type="entry name" value="DEAD_box_RNA_helicases"/>
</dbReference>
<dbReference type="SMART" id="SM00487">
    <property type="entry name" value="DEXDc"/>
    <property type="match status" value="1"/>
</dbReference>
<gene>
    <name evidence="8" type="primary">deaD</name>
    <name evidence="8" type="synonym">csdA</name>
    <name evidence="14" type="ORF">ACFO0K_02800</name>
</gene>
<dbReference type="SMART" id="SM00490">
    <property type="entry name" value="HELICc"/>
    <property type="match status" value="1"/>
</dbReference>
<comment type="caution">
    <text evidence="14">The sequence shown here is derived from an EMBL/GenBank/DDBJ whole genome shotgun (WGS) entry which is preliminary data.</text>
</comment>
<feature type="short sequence motif" description="Q motif" evidence="9">
    <location>
        <begin position="21"/>
        <end position="49"/>
    </location>
</feature>
<dbReference type="HAMAP" id="MF_00964">
    <property type="entry name" value="DEAD_helicase_DeaD"/>
    <property type="match status" value="1"/>
</dbReference>
<dbReference type="InterPro" id="IPR011545">
    <property type="entry name" value="DEAD/DEAH_box_helicase_dom"/>
</dbReference>
<keyword evidence="5 8" id="KW-0067">ATP-binding</keyword>
<dbReference type="Gene3D" id="3.30.70.330">
    <property type="match status" value="1"/>
</dbReference>
<comment type="subcellular location">
    <subcellularLocation>
        <location evidence="8">Cytoplasm</location>
    </subcellularLocation>
</comment>
<evidence type="ECO:0000259" key="12">
    <source>
        <dbReference type="PROSITE" id="PS51194"/>
    </source>
</evidence>
<feature type="domain" description="DEAD-box RNA helicase Q" evidence="13">
    <location>
        <begin position="21"/>
        <end position="49"/>
    </location>
</feature>
<dbReference type="InterPro" id="IPR027417">
    <property type="entry name" value="P-loop_NTPase"/>
</dbReference>
<evidence type="ECO:0000256" key="4">
    <source>
        <dbReference type="ARBA" id="ARBA00022806"/>
    </source>
</evidence>
<keyword evidence="7 8" id="KW-0346">Stress response</keyword>
<keyword evidence="2 8" id="KW-0547">Nucleotide-binding</keyword>
<evidence type="ECO:0000259" key="11">
    <source>
        <dbReference type="PROSITE" id="PS51192"/>
    </source>
</evidence>
<dbReference type="CDD" id="cd18787">
    <property type="entry name" value="SF2_C_DEAD"/>
    <property type="match status" value="1"/>
</dbReference>
<dbReference type="CDD" id="cd12499">
    <property type="entry name" value="RRM_EcCsdA_like"/>
    <property type="match status" value="1"/>
</dbReference>
<dbReference type="InterPro" id="IPR028618">
    <property type="entry name" value="DEAD_helicase_DeaD"/>
</dbReference>
<evidence type="ECO:0000256" key="2">
    <source>
        <dbReference type="ARBA" id="ARBA00022741"/>
    </source>
</evidence>
<dbReference type="GO" id="GO:0004386">
    <property type="term" value="F:helicase activity"/>
    <property type="evidence" value="ECO:0007669"/>
    <property type="project" value="UniProtKB-KW"/>
</dbReference>
<dbReference type="PROSITE" id="PS51192">
    <property type="entry name" value="HELICASE_ATP_BIND_1"/>
    <property type="match status" value="1"/>
</dbReference>
<sequence length="620" mass="66661">MSEHAQNETPQNTESAESGVPAFADLGIDGRVLAAISDLGYENPSPIQAQTIPLLLSGRDVVGLAQTGTGKTAAFAVPALSRLAETADVNGPANTPQILVLAPTRELALQVAEAFTTYAKHIKGVTVLPVYGGAPYGPQLSGLRRGAQVVVGTPGRVIDHLSKGSLDLSNLQYMVLDEADEMLRMGFAEEVDQILSATPDQKQTALFSATMPRAIQRISGKYLNNPVEVTVAAKNTTAGNIRQRFLQVTGSWKLEAMTRILETEEHDGVIAFVRTRNATEELTTKLNARGFRAAAISGDVAQNQREKTVDNLRSGRIDILVATDVAARGLDVERISHVINYDIPHDTEGYVHRIGRTGRAGRSGDAVLFMTPREKYLLRAIEKATRQTVEQMNMPSVADVNNSRLGRFSTQITETLSAGDLDVFRGLIDSYVSENDVNAEDVAAALAKMAQGGRPLLAEEQDMPPARMERGGREDRGDRDGRGSRGPQRGPAEGNATYRIALGRQDRVQPGNIVGALANEAGLRSNQIGHIDIRSNHALVELPADLTSQQWDALGNTTINGRPIEIQKDTGRPTNAEREGKPFRSGGGGHKGGYGGHKGGGKAGFKGGRKSFEKPSRDRY</sequence>
<dbReference type="InterPro" id="IPR014014">
    <property type="entry name" value="RNA_helicase_DEAD_Q_motif"/>
</dbReference>
<evidence type="ECO:0000256" key="10">
    <source>
        <dbReference type="SAM" id="MobiDB-lite"/>
    </source>
</evidence>
<keyword evidence="1 8" id="KW-0963">Cytoplasm</keyword>
<feature type="region of interest" description="Disordered" evidence="10">
    <location>
        <begin position="563"/>
        <end position="620"/>
    </location>
</feature>
<dbReference type="RefSeq" id="WP_344229798.1">
    <property type="nucleotide sequence ID" value="NZ_BAAALH010000002.1"/>
</dbReference>
<keyword evidence="6 8" id="KW-0694">RNA-binding</keyword>
<dbReference type="InterPro" id="IPR001650">
    <property type="entry name" value="Helicase_C-like"/>
</dbReference>
<evidence type="ECO:0000313" key="15">
    <source>
        <dbReference type="Proteomes" id="UP001595965"/>
    </source>
</evidence>
<evidence type="ECO:0000256" key="9">
    <source>
        <dbReference type="PROSITE-ProRule" id="PRU00552"/>
    </source>
</evidence>
<comment type="catalytic activity">
    <reaction evidence="8">
        <text>ATP + H2O = ADP + phosphate + H(+)</text>
        <dbReference type="Rhea" id="RHEA:13065"/>
        <dbReference type="ChEBI" id="CHEBI:15377"/>
        <dbReference type="ChEBI" id="CHEBI:15378"/>
        <dbReference type="ChEBI" id="CHEBI:30616"/>
        <dbReference type="ChEBI" id="CHEBI:43474"/>
        <dbReference type="ChEBI" id="CHEBI:456216"/>
        <dbReference type="EC" id="3.6.4.13"/>
    </reaction>
</comment>
<feature type="domain" description="Helicase C-terminal" evidence="12">
    <location>
        <begin position="253"/>
        <end position="401"/>
    </location>
</feature>
<evidence type="ECO:0000256" key="1">
    <source>
        <dbReference type="ARBA" id="ARBA00022490"/>
    </source>
</evidence>
<dbReference type="PROSITE" id="PS00039">
    <property type="entry name" value="DEAD_ATP_HELICASE"/>
    <property type="match status" value="1"/>
</dbReference>
<dbReference type="Pfam" id="PF03880">
    <property type="entry name" value="DbpA"/>
    <property type="match status" value="1"/>
</dbReference>
<dbReference type="InterPro" id="IPR014001">
    <property type="entry name" value="Helicase_ATP-bd"/>
</dbReference>
<dbReference type="InterPro" id="IPR044742">
    <property type="entry name" value="DEAD/DEAH_RhlB"/>
</dbReference>
<dbReference type="InterPro" id="IPR034415">
    <property type="entry name" value="CsdA_RRM"/>
</dbReference>
<comment type="similarity">
    <text evidence="8">Belongs to the DEAD box helicase family. DeaD/CsdA subfamily.</text>
</comment>
<dbReference type="Proteomes" id="UP001595965">
    <property type="component" value="Unassembled WGS sequence"/>
</dbReference>
<name>A0ABV8XSY7_9MICC</name>
<evidence type="ECO:0000256" key="3">
    <source>
        <dbReference type="ARBA" id="ARBA00022801"/>
    </source>
</evidence>
<feature type="compositionally biased region" description="Basic and acidic residues" evidence="10">
    <location>
        <begin position="565"/>
        <end position="582"/>
    </location>
</feature>
<keyword evidence="15" id="KW-1185">Reference proteome</keyword>
<dbReference type="InterPro" id="IPR005580">
    <property type="entry name" value="DbpA/CsdA_RNA-bd_dom"/>
</dbReference>